<dbReference type="InterPro" id="IPR041667">
    <property type="entry name" value="Cupin_8"/>
</dbReference>
<dbReference type="PANTHER" id="PTHR12461">
    <property type="entry name" value="HYPOXIA-INDUCIBLE FACTOR 1 ALPHA INHIBITOR-RELATED"/>
    <property type="match status" value="1"/>
</dbReference>
<comment type="caution">
    <text evidence="3">The sequence shown here is derived from an EMBL/GenBank/DDBJ whole genome shotgun (WGS) entry which is preliminary data.</text>
</comment>
<evidence type="ECO:0000313" key="4">
    <source>
        <dbReference type="Proteomes" id="UP000293360"/>
    </source>
</evidence>
<evidence type="ECO:0000256" key="1">
    <source>
        <dbReference type="SAM" id="MobiDB-lite"/>
    </source>
</evidence>
<keyword evidence="4" id="KW-1185">Reference proteome</keyword>
<dbReference type="Proteomes" id="UP000293360">
    <property type="component" value="Unassembled WGS sequence"/>
</dbReference>
<proteinExistence type="predicted"/>
<gene>
    <name evidence="3" type="ORF">DL764_002489</name>
</gene>
<dbReference type="InterPro" id="IPR003347">
    <property type="entry name" value="JmjC_dom"/>
</dbReference>
<dbReference type="PANTHER" id="PTHR12461:SF101">
    <property type="entry name" value="TRNA WYBUTOSINE-SYNTHESIZING PROTEIN 4"/>
    <property type="match status" value="1"/>
</dbReference>
<dbReference type="EMBL" id="QJNU01000096">
    <property type="protein sequence ID" value="RYP07482.1"/>
    <property type="molecule type" value="Genomic_DNA"/>
</dbReference>
<protein>
    <recommendedName>
        <fullName evidence="2">JmjC domain-containing protein</fullName>
    </recommendedName>
</protein>
<organism evidence="3 4">
    <name type="scientific">Monosporascus ibericus</name>
    <dbReference type="NCBI Taxonomy" id="155417"/>
    <lineage>
        <taxon>Eukaryota</taxon>
        <taxon>Fungi</taxon>
        <taxon>Dikarya</taxon>
        <taxon>Ascomycota</taxon>
        <taxon>Pezizomycotina</taxon>
        <taxon>Sordariomycetes</taxon>
        <taxon>Xylariomycetidae</taxon>
        <taxon>Xylariales</taxon>
        <taxon>Xylariales incertae sedis</taxon>
        <taxon>Monosporascus</taxon>
    </lineage>
</organism>
<dbReference type="Pfam" id="PF13621">
    <property type="entry name" value="Cupin_8"/>
    <property type="match status" value="1"/>
</dbReference>
<accession>A0A4Q4TLZ2</accession>
<dbReference type="OrthoDB" id="47172at2759"/>
<dbReference type="PROSITE" id="PS51184">
    <property type="entry name" value="JMJC"/>
    <property type="match status" value="1"/>
</dbReference>
<dbReference type="SMART" id="SM00558">
    <property type="entry name" value="JmjC"/>
    <property type="match status" value="1"/>
</dbReference>
<name>A0A4Q4TLZ2_9PEZI</name>
<sequence length="539" mass="59739">MVTSSAAEQLYGLCASAAQEIHEECSSLLSAGTSNGDAATSSLVGCGPALINLLSRQALQVRNCYGSLHPAHACSNRLSPDERALILKRLDDIASIAYAKFYAFLFKDLPVCWRQLYTDASILKFCFTLLHTPYVGEYSFAPSDRGSPDGLDSCELGELIKTLDLAIILAGAAGERRGRRWIDRSLELLHVAWVEDARGDGGIAFSDRPPKRTKLSTNSDGQGLNTNKQHRTTFSTDEPFTPPVRYPIRTAEALSLEQFQAHMDRPRDLKLGPEPLLIRHAIDEWPSLNARPWKDPTYLLSQTFGGQRLVPVEIGRSYVDEGWGQKLITFGELLESYIDPKLSGTKAEPQAADQSQNPPSTAARPVAYLAQHPLFTQLPALRNDIVIPDYCYTSPPPHPTDPSIDQPELDEPLLNAWFGPPGTITPLHNDPYHNVLAQVVGRKYVRLYSPLETERMYARGKEGGVEMGNTSLIDVGVVEGWDVPPYNEDEASVRSVAAFKDTPFVDCILEPGDLLYIPIGWWHYVRGLSVSFSVSFWWN</sequence>
<feature type="region of interest" description="Disordered" evidence="1">
    <location>
        <begin position="204"/>
        <end position="242"/>
    </location>
</feature>
<dbReference type="FunFam" id="2.60.120.650:FF:000046">
    <property type="entry name" value="JmjC domain-containing protein D"/>
    <property type="match status" value="1"/>
</dbReference>
<evidence type="ECO:0000313" key="3">
    <source>
        <dbReference type="EMBL" id="RYP07482.1"/>
    </source>
</evidence>
<dbReference type="SUPFAM" id="SSF51197">
    <property type="entry name" value="Clavaminate synthase-like"/>
    <property type="match status" value="1"/>
</dbReference>
<feature type="domain" description="JmjC" evidence="2">
    <location>
        <begin position="367"/>
        <end position="539"/>
    </location>
</feature>
<dbReference type="AlphaFoldDB" id="A0A4Q4TLZ2"/>
<dbReference type="STRING" id="155417.A0A4Q4TLZ2"/>
<evidence type="ECO:0000259" key="2">
    <source>
        <dbReference type="PROSITE" id="PS51184"/>
    </source>
</evidence>
<feature type="compositionally biased region" description="Polar residues" evidence="1">
    <location>
        <begin position="215"/>
        <end position="238"/>
    </location>
</feature>
<dbReference type="Gene3D" id="2.60.120.650">
    <property type="entry name" value="Cupin"/>
    <property type="match status" value="1"/>
</dbReference>
<reference evidence="3 4" key="1">
    <citation type="submission" date="2018-06" db="EMBL/GenBank/DDBJ databases">
        <title>Complete Genomes of Monosporascus.</title>
        <authorList>
            <person name="Robinson A.J."/>
            <person name="Natvig D.O."/>
        </authorList>
    </citation>
    <scope>NUCLEOTIDE SEQUENCE [LARGE SCALE GENOMIC DNA]</scope>
    <source>
        <strain evidence="3 4">CBS 110550</strain>
    </source>
</reference>